<dbReference type="PANTHER" id="PTHR42879">
    <property type="entry name" value="3-OXOACYL-(ACYL-CARRIER-PROTEIN) REDUCTASE"/>
    <property type="match status" value="1"/>
</dbReference>
<organism evidence="2 3">
    <name type="scientific">Candidatus Manganitrophus noduliformans</name>
    <dbReference type="NCBI Taxonomy" id="2606439"/>
    <lineage>
        <taxon>Bacteria</taxon>
        <taxon>Pseudomonadati</taxon>
        <taxon>Nitrospirota</taxon>
        <taxon>Nitrospiria</taxon>
        <taxon>Candidatus Troglogloeales</taxon>
        <taxon>Candidatus Manganitrophaceae</taxon>
        <taxon>Candidatus Manganitrophus</taxon>
    </lineage>
</organism>
<dbReference type="PANTHER" id="PTHR42879:SF6">
    <property type="entry name" value="NADPH-DEPENDENT REDUCTASE BACG"/>
    <property type="match status" value="1"/>
</dbReference>
<dbReference type="PRINTS" id="PR00080">
    <property type="entry name" value="SDRFAMILY"/>
</dbReference>
<dbReference type="EMBL" id="VTOW01000001">
    <property type="protein sequence ID" value="NKE69242.1"/>
    <property type="molecule type" value="Genomic_DNA"/>
</dbReference>
<reference evidence="2 3" key="1">
    <citation type="journal article" date="2020" name="Nature">
        <title>Bacterial chemolithoautotrophy via manganese oxidation.</title>
        <authorList>
            <person name="Yu H."/>
            <person name="Leadbetter J.R."/>
        </authorList>
    </citation>
    <scope>NUCLEOTIDE SEQUENCE [LARGE SCALE GENOMIC DNA]</scope>
    <source>
        <strain evidence="2 3">Mn-1</strain>
    </source>
</reference>
<dbReference type="AlphaFoldDB" id="A0A7X6DL84"/>
<proteinExistence type="inferred from homology"/>
<gene>
    <name evidence="2" type="ORF">MNODULE_00550</name>
</gene>
<keyword evidence="3" id="KW-1185">Reference proteome</keyword>
<dbReference type="Proteomes" id="UP000534783">
    <property type="component" value="Unassembled WGS sequence"/>
</dbReference>
<dbReference type="InterPro" id="IPR002347">
    <property type="entry name" value="SDR_fam"/>
</dbReference>
<protein>
    <submittedName>
        <fullName evidence="2">SDR family oxidoreductase</fullName>
    </submittedName>
</protein>
<dbReference type="Gene3D" id="3.40.50.720">
    <property type="entry name" value="NAD(P)-binding Rossmann-like Domain"/>
    <property type="match status" value="1"/>
</dbReference>
<name>A0A7X6DL84_9BACT</name>
<evidence type="ECO:0000313" key="2">
    <source>
        <dbReference type="EMBL" id="NKE69242.1"/>
    </source>
</evidence>
<dbReference type="FunFam" id="3.40.50.720:FF:000084">
    <property type="entry name" value="Short-chain dehydrogenase reductase"/>
    <property type="match status" value="1"/>
</dbReference>
<dbReference type="Pfam" id="PF13561">
    <property type="entry name" value="adh_short_C2"/>
    <property type="match status" value="1"/>
</dbReference>
<dbReference type="InterPro" id="IPR050259">
    <property type="entry name" value="SDR"/>
</dbReference>
<sequence length="278" mass="30033">MKLSYNWKQLEERMDLGLKGKIAVVTGGSKGIGKAIALALADEGAEIALCARGKEELSQTAAEVEKRGVGVLAVPVDLTKPDGPRQLIKKTIKRFGRIDLLINNLGGPLHFKSFLDLTDSEWEATFHLDLMAAVRSCREAIPAMQRQGGGRIINIASTSGTEMEEKFPDYRVAKAALIALGKYLSMEFARDKIVVNTVSPGAVWTPSWEVEASLLAERMGKPAKEVEKMLKRETGAAIPLGMGSPEEVARLVVFLASPNVTWMTGSTVRIDGGAAKMP</sequence>
<comment type="caution">
    <text evidence="2">The sequence shown here is derived from an EMBL/GenBank/DDBJ whole genome shotgun (WGS) entry which is preliminary data.</text>
</comment>
<dbReference type="SUPFAM" id="SSF51735">
    <property type="entry name" value="NAD(P)-binding Rossmann-fold domains"/>
    <property type="match status" value="1"/>
</dbReference>
<evidence type="ECO:0000256" key="1">
    <source>
        <dbReference type="ARBA" id="ARBA00006484"/>
    </source>
</evidence>
<evidence type="ECO:0000313" key="3">
    <source>
        <dbReference type="Proteomes" id="UP000534783"/>
    </source>
</evidence>
<accession>A0A7X6DL84</accession>
<comment type="similarity">
    <text evidence="1">Belongs to the short-chain dehydrogenases/reductases (SDR) family.</text>
</comment>
<dbReference type="PRINTS" id="PR00081">
    <property type="entry name" value="GDHRDH"/>
</dbReference>
<dbReference type="InterPro" id="IPR036291">
    <property type="entry name" value="NAD(P)-bd_dom_sf"/>
</dbReference>